<dbReference type="EMBL" id="BAAAZX010000010">
    <property type="protein sequence ID" value="GAA3998459.1"/>
    <property type="molecule type" value="Genomic_DNA"/>
</dbReference>
<comment type="caution">
    <text evidence="1">The sequence shown here is derived from an EMBL/GenBank/DDBJ whole genome shotgun (WGS) entry which is preliminary data.</text>
</comment>
<sequence>MAGIDDLDRVAEVMDGLRFDPDKHRITCPLPLLHGGRNPLARYEDQEPFLRAADPATSTVRIRPDGEHTIYNRAAARDALTGDWCTDHLAGQGTPKG</sequence>
<accession>A0ABP7RJE2</accession>
<dbReference type="Proteomes" id="UP001500456">
    <property type="component" value="Unassembled WGS sequence"/>
</dbReference>
<dbReference type="InterPro" id="IPR029058">
    <property type="entry name" value="AB_hydrolase_fold"/>
</dbReference>
<keyword evidence="2" id="KW-1185">Reference proteome</keyword>
<dbReference type="Gene3D" id="3.40.50.1820">
    <property type="entry name" value="alpha/beta hydrolase"/>
    <property type="match status" value="1"/>
</dbReference>
<evidence type="ECO:0000313" key="2">
    <source>
        <dbReference type="Proteomes" id="UP001500456"/>
    </source>
</evidence>
<reference evidence="2" key="1">
    <citation type="journal article" date="2019" name="Int. J. Syst. Evol. Microbiol.">
        <title>The Global Catalogue of Microorganisms (GCM) 10K type strain sequencing project: providing services to taxonomists for standard genome sequencing and annotation.</title>
        <authorList>
            <consortium name="The Broad Institute Genomics Platform"/>
            <consortium name="The Broad Institute Genome Sequencing Center for Infectious Disease"/>
            <person name="Wu L."/>
            <person name="Ma J."/>
        </authorList>
    </citation>
    <scope>NUCLEOTIDE SEQUENCE [LARGE SCALE GENOMIC DNA]</scope>
    <source>
        <strain evidence="2">JCM 16924</strain>
    </source>
</reference>
<name>A0ABP7RJE2_9ACTN</name>
<protein>
    <submittedName>
        <fullName evidence="1">Uncharacterized protein</fullName>
    </submittedName>
</protein>
<gene>
    <name evidence="1" type="ORF">GCM10022232_39750</name>
</gene>
<dbReference type="SUPFAM" id="SSF53474">
    <property type="entry name" value="alpha/beta-Hydrolases"/>
    <property type="match status" value="1"/>
</dbReference>
<proteinExistence type="predicted"/>
<evidence type="ECO:0000313" key="1">
    <source>
        <dbReference type="EMBL" id="GAA3998459.1"/>
    </source>
</evidence>
<dbReference type="RefSeq" id="WP_345564967.1">
    <property type="nucleotide sequence ID" value="NZ_BAAAZX010000010.1"/>
</dbReference>
<organism evidence="1 2">
    <name type="scientific">Streptomyces plumbiresistens</name>
    <dbReference type="NCBI Taxonomy" id="511811"/>
    <lineage>
        <taxon>Bacteria</taxon>
        <taxon>Bacillati</taxon>
        <taxon>Actinomycetota</taxon>
        <taxon>Actinomycetes</taxon>
        <taxon>Kitasatosporales</taxon>
        <taxon>Streptomycetaceae</taxon>
        <taxon>Streptomyces</taxon>
    </lineage>
</organism>